<organism evidence="3 4">
    <name type="scientific">Paralabilibaculum antarcticum</name>
    <dbReference type="NCBI Taxonomy" id="2912572"/>
    <lineage>
        <taxon>Bacteria</taxon>
        <taxon>Pseudomonadati</taxon>
        <taxon>Bacteroidota</taxon>
        <taxon>Bacteroidia</taxon>
        <taxon>Marinilabiliales</taxon>
        <taxon>Marinifilaceae</taxon>
        <taxon>Paralabilibaculum</taxon>
    </lineage>
</organism>
<sequence>MKKLTLIVLTLGFFLVSCQQKAQKTEASLETEQKADYPKVLEFPSIDSLIITAHLYQIDETSPFILLCHQARFNKFEYAGIAERLNKMGFNCMAIDQRSGGPIGNTQNETYLRAVQANKGIDYVDAEVDIVAAINYIKANFAEKVILWGSSYSSTLALYLATERDDIRAVISFSPGNYLADVKGSLIEKLEAFDKPMFITSSKNEAKYVEALLEKHKLKEKQIHFVPEGYGHHGSRNLWINQQDGEEYWTAISSFLNSMKE</sequence>
<dbReference type="PANTHER" id="PTHR22946">
    <property type="entry name" value="DIENELACTONE HYDROLASE DOMAIN-CONTAINING PROTEIN-RELATED"/>
    <property type="match status" value="1"/>
</dbReference>
<evidence type="ECO:0000256" key="2">
    <source>
        <dbReference type="SAM" id="SignalP"/>
    </source>
</evidence>
<keyword evidence="4" id="KW-1185">Reference proteome</keyword>
<protein>
    <submittedName>
        <fullName evidence="3">Lysophospholipase</fullName>
    </submittedName>
</protein>
<evidence type="ECO:0000313" key="3">
    <source>
        <dbReference type="EMBL" id="MDE5419811.1"/>
    </source>
</evidence>
<feature type="chain" id="PRO_5045564647" evidence="2">
    <location>
        <begin position="23"/>
        <end position="261"/>
    </location>
</feature>
<keyword evidence="2" id="KW-0732">Signal</keyword>
<dbReference type="PROSITE" id="PS51257">
    <property type="entry name" value="PROKAR_LIPOPROTEIN"/>
    <property type="match status" value="1"/>
</dbReference>
<accession>A0ABT5VWK5</accession>
<name>A0ABT5VWK5_9BACT</name>
<dbReference type="InterPro" id="IPR029058">
    <property type="entry name" value="AB_hydrolase_fold"/>
</dbReference>
<dbReference type="PANTHER" id="PTHR22946:SF9">
    <property type="entry name" value="POLYKETIDE TRANSFERASE AF380"/>
    <property type="match status" value="1"/>
</dbReference>
<feature type="signal peptide" evidence="2">
    <location>
        <begin position="1"/>
        <end position="22"/>
    </location>
</feature>
<proteinExistence type="predicted"/>
<evidence type="ECO:0000256" key="1">
    <source>
        <dbReference type="ARBA" id="ARBA00022801"/>
    </source>
</evidence>
<dbReference type="InterPro" id="IPR050261">
    <property type="entry name" value="FrsA_esterase"/>
</dbReference>
<dbReference type="EMBL" id="JAKJSC010000006">
    <property type="protein sequence ID" value="MDE5419811.1"/>
    <property type="molecule type" value="Genomic_DNA"/>
</dbReference>
<reference evidence="3 4" key="1">
    <citation type="submission" date="2022-01" db="EMBL/GenBank/DDBJ databases">
        <title>Labilibaculum sp. nov, a marine bacterium isolated from Antarctica.</title>
        <authorList>
            <person name="Dai W."/>
        </authorList>
    </citation>
    <scope>NUCLEOTIDE SEQUENCE [LARGE SCALE GENOMIC DNA]</scope>
    <source>
        <strain evidence="3 4">DW002</strain>
    </source>
</reference>
<comment type="caution">
    <text evidence="3">The sequence shown here is derived from an EMBL/GenBank/DDBJ whole genome shotgun (WGS) entry which is preliminary data.</text>
</comment>
<evidence type="ECO:0000313" key="4">
    <source>
        <dbReference type="Proteomes" id="UP001528920"/>
    </source>
</evidence>
<gene>
    <name evidence="3" type="ORF">L3049_17615</name>
</gene>
<dbReference type="Proteomes" id="UP001528920">
    <property type="component" value="Unassembled WGS sequence"/>
</dbReference>
<dbReference type="Gene3D" id="3.40.50.1820">
    <property type="entry name" value="alpha/beta hydrolase"/>
    <property type="match status" value="1"/>
</dbReference>
<keyword evidence="1" id="KW-0378">Hydrolase</keyword>
<dbReference type="SUPFAM" id="SSF53474">
    <property type="entry name" value="alpha/beta-Hydrolases"/>
    <property type="match status" value="1"/>
</dbReference>
<dbReference type="RefSeq" id="WP_275111143.1">
    <property type="nucleotide sequence ID" value="NZ_JAKJSC010000006.1"/>
</dbReference>